<dbReference type="OrthoDB" id="265717at2759"/>
<proteinExistence type="predicted"/>
<protein>
    <submittedName>
        <fullName evidence="2">Uncharacterized protein</fullName>
    </submittedName>
</protein>
<dbReference type="GeneID" id="71991207"/>
<organism evidence="2 3">
    <name type="scientific">Passalora fulva</name>
    <name type="common">Tomato leaf mold</name>
    <name type="synonym">Cladosporium fulvum</name>
    <dbReference type="NCBI Taxonomy" id="5499"/>
    <lineage>
        <taxon>Eukaryota</taxon>
        <taxon>Fungi</taxon>
        <taxon>Dikarya</taxon>
        <taxon>Ascomycota</taxon>
        <taxon>Pezizomycotina</taxon>
        <taxon>Dothideomycetes</taxon>
        <taxon>Dothideomycetidae</taxon>
        <taxon>Mycosphaerellales</taxon>
        <taxon>Mycosphaerellaceae</taxon>
        <taxon>Fulvia</taxon>
    </lineage>
</organism>
<reference evidence="2" key="2">
    <citation type="journal article" date="2022" name="Microb. Genom.">
        <title>A chromosome-scale genome assembly of the tomato pathogen Cladosporium fulvum reveals a compartmentalized genome architecture and the presence of a dispensable chromosome.</title>
        <authorList>
            <person name="Zaccaron A.Z."/>
            <person name="Chen L.H."/>
            <person name="Samaras A."/>
            <person name="Stergiopoulos I."/>
        </authorList>
    </citation>
    <scope>NUCLEOTIDE SEQUENCE</scope>
    <source>
        <strain evidence="2">Race5_Kim</strain>
    </source>
</reference>
<dbReference type="EMBL" id="CP090170">
    <property type="protein sequence ID" value="UJO21043.1"/>
    <property type="molecule type" value="Genomic_DNA"/>
</dbReference>
<name>A0A9Q8PEL4_PASFU</name>
<reference evidence="2" key="1">
    <citation type="submission" date="2021-12" db="EMBL/GenBank/DDBJ databases">
        <authorList>
            <person name="Zaccaron A."/>
            <person name="Stergiopoulos I."/>
        </authorList>
    </citation>
    <scope>NUCLEOTIDE SEQUENCE</scope>
    <source>
        <strain evidence="2">Race5_Kim</strain>
    </source>
</reference>
<gene>
    <name evidence="2" type="ORF">CLAFUR5_11329</name>
</gene>
<keyword evidence="3" id="KW-1185">Reference proteome</keyword>
<evidence type="ECO:0000256" key="1">
    <source>
        <dbReference type="SAM" id="MobiDB-lite"/>
    </source>
</evidence>
<feature type="region of interest" description="Disordered" evidence="1">
    <location>
        <begin position="95"/>
        <end position="118"/>
    </location>
</feature>
<feature type="region of interest" description="Disordered" evidence="1">
    <location>
        <begin position="504"/>
        <end position="556"/>
    </location>
</feature>
<sequence length="596" mass="66240">MSNNNFTFFDQFDFTKGFAAPDLMAGFAQDDQNQYIDPALLQLDAQSGDGAGQVSASVGVNPQPALDDVDWDNLLRDFPSHDDEGTQAIAVLPEKPPSESVQHHTIPPGSSHSPHFGLQVDRSQFDHDLTSQSFQRTAASARSQVQNLSPNMHHIPNLGRAPEGHYSPPSWSNQVPASLRTPQMQQTFMTGHNMTQNNPYSSPVHSIEAEHQQYASHQQRFTQRPIHGQYSQVQQGYVVRDVEQDSPGIIHQYSPGPEASPDPEYSDAGSRRPKGKGRARDGSTPHENPRCLDCGKRYRLTKSEGRCSRCADKHIRRLAGQQPHTYVLDPSVPDIATARQIVSPLIPGRNLCNDDYHRFAGQENLWVERLLQAVNVVQSEANDGSVWALRQQTYLNEKAELEKGYTDQQVTARLRALYQEIVNYHAGGPAVYAIGGDNAGYTDNRILTFSKRINMICGIMANNKRVVMDVVEGRGVQGLVANPEVYNRRKQSNNNCNEEKKRIMEKGKEVEGVTPGPKTRKRRRTAASMEPDVDGYEPVETEHAQAAPSDGLRRSPRLAEQLENALADIDGVEREGLGDDEYIPLQGYSAVNGGYR</sequence>
<dbReference type="OMA" id="ADKHIRR"/>
<feature type="compositionally biased region" description="Basic and acidic residues" evidence="1">
    <location>
        <begin position="278"/>
        <end position="293"/>
    </location>
</feature>
<dbReference type="KEGG" id="ffu:CLAFUR5_11329"/>
<evidence type="ECO:0000313" key="3">
    <source>
        <dbReference type="Proteomes" id="UP000756132"/>
    </source>
</evidence>
<feature type="region of interest" description="Disordered" evidence="1">
    <location>
        <begin position="247"/>
        <end position="293"/>
    </location>
</feature>
<accession>A0A9Q8PEL4</accession>
<evidence type="ECO:0000313" key="2">
    <source>
        <dbReference type="EMBL" id="UJO21043.1"/>
    </source>
</evidence>
<dbReference type="Proteomes" id="UP000756132">
    <property type="component" value="Chromosome 8"/>
</dbReference>
<dbReference type="RefSeq" id="XP_047765409.1">
    <property type="nucleotide sequence ID" value="XM_047910477.1"/>
</dbReference>
<dbReference type="AlphaFoldDB" id="A0A9Q8PEL4"/>